<keyword evidence="1" id="KW-0472">Membrane</keyword>
<sequence length="309" mass="31120">MMHLDDERILAAARSESMRPGAGTGAAQHLADCSYCRRRVAAAAALRDAVGAVEAEEVPGPGPAVPSFDEVVLPALRRSTRPERELAAGAAPSGPASWRLTAALVLRQARLVPHALWPLTALGFAVLLVLAWRSGPYPGLLLGPGVTLLVTMGVLAVCEPRRDPRRELLYAMPVPPVAVWLARLALVVGVDLIAAAALSAALARLPGGGADAAGLVAVWLGPALLTAALAVFGSVWQSPMAGAVLGGCGWLTGVAAAAGHLLPAPGALLGAAATVWTTNAGTLAAALLLVAAAAVLVTRPGRALRGGAA</sequence>
<keyword evidence="1" id="KW-0812">Transmembrane</keyword>
<feature type="transmembrane region" description="Helical" evidence="1">
    <location>
        <begin position="115"/>
        <end position="133"/>
    </location>
</feature>
<feature type="transmembrane region" description="Helical" evidence="1">
    <location>
        <begin position="268"/>
        <end position="297"/>
    </location>
</feature>
<name>A0ABU2KQC9_9ACTN</name>
<evidence type="ECO:0000256" key="1">
    <source>
        <dbReference type="SAM" id="Phobius"/>
    </source>
</evidence>
<organism evidence="2 3">
    <name type="scientific">Streptomonospora wellingtoniae</name>
    <dbReference type="NCBI Taxonomy" id="3075544"/>
    <lineage>
        <taxon>Bacteria</taxon>
        <taxon>Bacillati</taxon>
        <taxon>Actinomycetota</taxon>
        <taxon>Actinomycetes</taxon>
        <taxon>Streptosporangiales</taxon>
        <taxon>Nocardiopsidaceae</taxon>
        <taxon>Streptomonospora</taxon>
    </lineage>
</organism>
<dbReference type="EMBL" id="JAVREK010000003">
    <property type="protein sequence ID" value="MDT0301348.1"/>
    <property type="molecule type" value="Genomic_DNA"/>
</dbReference>
<evidence type="ECO:0008006" key="4">
    <source>
        <dbReference type="Google" id="ProtNLM"/>
    </source>
</evidence>
<feature type="transmembrane region" description="Helical" evidence="1">
    <location>
        <begin position="215"/>
        <end position="236"/>
    </location>
</feature>
<comment type="caution">
    <text evidence="2">The sequence shown here is derived from an EMBL/GenBank/DDBJ whole genome shotgun (WGS) entry which is preliminary data.</text>
</comment>
<evidence type="ECO:0000313" key="3">
    <source>
        <dbReference type="Proteomes" id="UP001183226"/>
    </source>
</evidence>
<reference evidence="3" key="1">
    <citation type="submission" date="2023-07" db="EMBL/GenBank/DDBJ databases">
        <title>30 novel species of actinomycetes from the DSMZ collection.</title>
        <authorList>
            <person name="Nouioui I."/>
        </authorList>
    </citation>
    <scope>NUCLEOTIDE SEQUENCE [LARGE SCALE GENOMIC DNA]</scope>
    <source>
        <strain evidence="3">DSM 45055</strain>
    </source>
</reference>
<evidence type="ECO:0000313" key="2">
    <source>
        <dbReference type="EMBL" id="MDT0301348.1"/>
    </source>
</evidence>
<keyword evidence="3" id="KW-1185">Reference proteome</keyword>
<keyword evidence="1" id="KW-1133">Transmembrane helix</keyword>
<feature type="transmembrane region" description="Helical" evidence="1">
    <location>
        <begin position="243"/>
        <end position="262"/>
    </location>
</feature>
<protein>
    <recommendedName>
        <fullName evidence="4">Zf-HC2 domain-containing protein</fullName>
    </recommendedName>
</protein>
<dbReference type="Proteomes" id="UP001183226">
    <property type="component" value="Unassembled WGS sequence"/>
</dbReference>
<gene>
    <name evidence="2" type="ORF">RM446_04385</name>
</gene>
<dbReference type="RefSeq" id="WP_311543786.1">
    <property type="nucleotide sequence ID" value="NZ_JAVREK010000003.1"/>
</dbReference>
<feature type="transmembrane region" description="Helical" evidence="1">
    <location>
        <begin position="179"/>
        <end position="203"/>
    </location>
</feature>
<proteinExistence type="predicted"/>
<accession>A0ABU2KQC9</accession>
<feature type="transmembrane region" description="Helical" evidence="1">
    <location>
        <begin position="139"/>
        <end position="158"/>
    </location>
</feature>